<dbReference type="SMART" id="SM00228">
    <property type="entry name" value="PDZ"/>
    <property type="match status" value="1"/>
</dbReference>
<feature type="domain" description="2Fe-2S ferredoxin-type" evidence="4">
    <location>
        <begin position="78"/>
        <end position="175"/>
    </location>
</feature>
<sequence>MLEESAAGGVKVEALQDGGSAAETGLLKRGDRILTILEDDVSSSDFDAVMSMLVEAPEEVTLTVERNVIVKKPKVVLPDPILTVKGGPSGDVARGSSLRLTLLDADVELYKGMKKLTNCGGAGQCNLCMVEVLEGMENLSPPTAVEQTRLKKKPEGYRMACQTLINGDVTVEVPA</sequence>
<feature type="domain" description="PDZ" evidence="3">
    <location>
        <begin position="1"/>
        <end position="68"/>
    </location>
</feature>
<evidence type="ECO:0008006" key="6">
    <source>
        <dbReference type="Google" id="ProtNLM"/>
    </source>
</evidence>
<dbReference type="InterPro" id="IPR012675">
    <property type="entry name" value="Beta-grasp_dom_sf"/>
</dbReference>
<dbReference type="Gene3D" id="2.30.42.10">
    <property type="match status" value="1"/>
</dbReference>
<keyword evidence="1" id="KW-0479">Metal-binding</keyword>
<dbReference type="Pfam" id="PF00111">
    <property type="entry name" value="Fer2"/>
    <property type="match status" value="1"/>
</dbReference>
<dbReference type="PROSITE" id="PS51085">
    <property type="entry name" value="2FE2S_FER_2"/>
    <property type="match status" value="1"/>
</dbReference>
<protein>
    <recommendedName>
        <fullName evidence="6">PDZ domain-containing protein</fullName>
    </recommendedName>
</protein>
<dbReference type="AlphaFoldDB" id="A0A7S4I299"/>
<dbReference type="InterPro" id="IPR001478">
    <property type="entry name" value="PDZ"/>
</dbReference>
<name>A0A7S4I299_9EUKA</name>
<dbReference type="Pfam" id="PF00595">
    <property type="entry name" value="PDZ"/>
    <property type="match status" value="1"/>
</dbReference>
<evidence type="ECO:0000259" key="3">
    <source>
        <dbReference type="PROSITE" id="PS50106"/>
    </source>
</evidence>
<dbReference type="GO" id="GO:0051537">
    <property type="term" value="F:2 iron, 2 sulfur cluster binding"/>
    <property type="evidence" value="ECO:0007669"/>
    <property type="project" value="UniProtKB-KW"/>
</dbReference>
<dbReference type="CDD" id="cd00207">
    <property type="entry name" value="fer2"/>
    <property type="match status" value="1"/>
</dbReference>
<dbReference type="Gene3D" id="3.10.20.30">
    <property type="match status" value="1"/>
</dbReference>
<keyword evidence="1" id="KW-0001">2Fe-2S</keyword>
<evidence type="ECO:0000313" key="5">
    <source>
        <dbReference type="EMBL" id="CAE2216519.1"/>
    </source>
</evidence>
<keyword evidence="2" id="KW-0411">Iron-sulfur</keyword>
<dbReference type="PROSITE" id="PS50106">
    <property type="entry name" value="PDZ"/>
    <property type="match status" value="1"/>
</dbReference>
<dbReference type="InterPro" id="IPR001041">
    <property type="entry name" value="2Fe-2S_ferredoxin-type"/>
</dbReference>
<dbReference type="SUPFAM" id="SSF50156">
    <property type="entry name" value="PDZ domain-like"/>
    <property type="match status" value="1"/>
</dbReference>
<evidence type="ECO:0000256" key="1">
    <source>
        <dbReference type="ARBA" id="ARBA00022714"/>
    </source>
</evidence>
<proteinExistence type="predicted"/>
<keyword evidence="1" id="KW-0408">Iron</keyword>
<dbReference type="InterPro" id="IPR036010">
    <property type="entry name" value="2Fe-2S_ferredoxin-like_sf"/>
</dbReference>
<dbReference type="EMBL" id="HBKO01017195">
    <property type="protein sequence ID" value="CAE2216519.1"/>
    <property type="molecule type" value="Transcribed_RNA"/>
</dbReference>
<dbReference type="InterPro" id="IPR036034">
    <property type="entry name" value="PDZ_sf"/>
</dbReference>
<evidence type="ECO:0000256" key="2">
    <source>
        <dbReference type="ARBA" id="ARBA00023014"/>
    </source>
</evidence>
<accession>A0A7S4I299</accession>
<reference evidence="5" key="1">
    <citation type="submission" date="2021-01" db="EMBL/GenBank/DDBJ databases">
        <authorList>
            <person name="Corre E."/>
            <person name="Pelletier E."/>
            <person name="Niang G."/>
            <person name="Scheremetjew M."/>
            <person name="Finn R."/>
            <person name="Kale V."/>
            <person name="Holt S."/>
            <person name="Cochrane G."/>
            <person name="Meng A."/>
            <person name="Brown T."/>
            <person name="Cohen L."/>
        </authorList>
    </citation>
    <scope>NUCLEOTIDE SEQUENCE</scope>
    <source>
        <strain evidence="5">UIO037</strain>
    </source>
</reference>
<gene>
    <name evidence="5" type="ORF">CPOL0286_LOCUS7835</name>
</gene>
<dbReference type="SUPFAM" id="SSF54292">
    <property type="entry name" value="2Fe-2S ferredoxin-like"/>
    <property type="match status" value="1"/>
</dbReference>
<organism evidence="5">
    <name type="scientific">Prymnesium polylepis</name>
    <dbReference type="NCBI Taxonomy" id="72548"/>
    <lineage>
        <taxon>Eukaryota</taxon>
        <taxon>Haptista</taxon>
        <taxon>Haptophyta</taxon>
        <taxon>Prymnesiophyceae</taxon>
        <taxon>Prymnesiales</taxon>
        <taxon>Prymnesiaceae</taxon>
        <taxon>Prymnesium</taxon>
    </lineage>
</organism>
<evidence type="ECO:0000259" key="4">
    <source>
        <dbReference type="PROSITE" id="PS51085"/>
    </source>
</evidence>